<evidence type="ECO:0000313" key="4">
    <source>
        <dbReference type="Proteomes" id="UP000685013"/>
    </source>
</evidence>
<dbReference type="PANTHER" id="PTHR31391:SF106">
    <property type="entry name" value="B3 DOMAIN-CONTAINING PROTEIN OS01G0723500"/>
    <property type="match status" value="1"/>
</dbReference>
<feature type="non-terminal residue" evidence="3">
    <location>
        <position position="1"/>
    </location>
</feature>
<sequence length="609" mass="68419">MMGTESRREMVTARRPCFYTFYSSTLSSERLKLPSKFIRYLEEIIVRSVTLIGPSGQTWLVNLLQQNDDLFFCDGWPTFARDHALDCGDFLVFRYDGELHFTVQIFDESTCEKEGAFHSQCSQDNTGHKRDREEDNSSPQTCAEAVAKKMRSIFDVHSECRENLAAIRTVEVHKNGTGQNGISKVDDVTTQDKILALSLSFQDEKKVSQSFSSNFPYFVRIMKSFNVRGSYTLNIPYQFSMAHLPSCKLKLVLHNLKGESWTVNSVPTTRVNTSHTLCGGWMAFVRGNDVNMGDICVFELVRHCELRVHIFRVGKEISEDQSGKGTLNRLGAGHAVIPRKALKGLPKKMNGNSLKVHSKRSKRIEIHDKKCLNSWQEPFCNDARKHSSAKKVSTKVMVCSQSKKPSKRLVNRRTSVKGDLVLPARLGLRAMVARDEERAAKSFVSVFPSFVRIMKKFNTSGSYTLKIPHQFSSAHFPNSRTEIILHGPNGGRWIVNSVPDSMGRMMHTFCGGWMSFVRDNGIQMEDICIFELIGKCELLVHITGVGKKGFDLSSEVTTCSELAIVPTTSNDPSRNELFNRICPTPACQSGALVGGSKCERNFEGCANEK</sequence>
<dbReference type="AlphaFoldDB" id="A0AAV6N4I8"/>
<comment type="caution">
    <text evidence="3">The sequence shown here is derived from an EMBL/GenBank/DDBJ whole genome shotgun (WGS) entry which is preliminary data.</text>
</comment>
<name>A0AAV6N4I8_9ROSI</name>
<dbReference type="Pfam" id="PF02362">
    <property type="entry name" value="B3"/>
    <property type="match status" value="3"/>
</dbReference>
<reference evidence="3 4" key="1">
    <citation type="journal article" date="2021" name="Hortic Res">
        <title>The domestication of Cucurbita argyrosperma as revealed by the genome of its wild relative.</title>
        <authorList>
            <person name="Barrera-Redondo J."/>
            <person name="Sanchez-de la Vega G."/>
            <person name="Aguirre-Liguori J.A."/>
            <person name="Castellanos-Morales G."/>
            <person name="Gutierrez-Guerrero Y.T."/>
            <person name="Aguirre-Dugua X."/>
            <person name="Aguirre-Planter E."/>
            <person name="Tenaillon M.I."/>
            <person name="Lira-Saade R."/>
            <person name="Eguiarte L.E."/>
        </authorList>
    </citation>
    <scope>NUCLEOTIDE SEQUENCE [LARGE SCALE GENOMIC DNA]</scope>
    <source>
        <strain evidence="3">JBR-2021</strain>
    </source>
</reference>
<dbReference type="InterPro" id="IPR003340">
    <property type="entry name" value="B3_DNA-bd"/>
</dbReference>
<feature type="domain" description="TF-B3" evidence="2">
    <location>
        <begin position="450"/>
        <end position="546"/>
    </location>
</feature>
<dbReference type="EMBL" id="JAGKQH010000009">
    <property type="protein sequence ID" value="KAG6591348.1"/>
    <property type="molecule type" value="Genomic_DNA"/>
</dbReference>
<organism evidence="3 4">
    <name type="scientific">Cucurbita argyrosperma subsp. sororia</name>
    <dbReference type="NCBI Taxonomy" id="37648"/>
    <lineage>
        <taxon>Eukaryota</taxon>
        <taxon>Viridiplantae</taxon>
        <taxon>Streptophyta</taxon>
        <taxon>Embryophyta</taxon>
        <taxon>Tracheophyta</taxon>
        <taxon>Spermatophyta</taxon>
        <taxon>Magnoliopsida</taxon>
        <taxon>eudicotyledons</taxon>
        <taxon>Gunneridae</taxon>
        <taxon>Pentapetalae</taxon>
        <taxon>rosids</taxon>
        <taxon>fabids</taxon>
        <taxon>Cucurbitales</taxon>
        <taxon>Cucurbitaceae</taxon>
        <taxon>Cucurbiteae</taxon>
        <taxon>Cucurbita</taxon>
    </lineage>
</organism>
<dbReference type="SMART" id="SM01019">
    <property type="entry name" value="B3"/>
    <property type="match status" value="3"/>
</dbReference>
<dbReference type="GO" id="GO:0003677">
    <property type="term" value="F:DNA binding"/>
    <property type="evidence" value="ECO:0007669"/>
    <property type="project" value="InterPro"/>
</dbReference>
<evidence type="ECO:0000313" key="3">
    <source>
        <dbReference type="EMBL" id="KAG6591348.1"/>
    </source>
</evidence>
<evidence type="ECO:0000259" key="2">
    <source>
        <dbReference type="PROSITE" id="PS50863"/>
    </source>
</evidence>
<evidence type="ECO:0000256" key="1">
    <source>
        <dbReference type="SAM" id="MobiDB-lite"/>
    </source>
</evidence>
<gene>
    <name evidence="3" type="ORF">SDJN03_13694</name>
</gene>
<proteinExistence type="predicted"/>
<feature type="compositionally biased region" description="Basic and acidic residues" evidence="1">
    <location>
        <begin position="126"/>
        <end position="135"/>
    </location>
</feature>
<dbReference type="InterPro" id="IPR044837">
    <property type="entry name" value="REM16-like"/>
</dbReference>
<keyword evidence="4" id="KW-1185">Reference proteome</keyword>
<feature type="domain" description="TF-B3" evidence="2">
    <location>
        <begin position="218"/>
        <end position="314"/>
    </location>
</feature>
<accession>A0AAV6N4I8</accession>
<dbReference type="PANTHER" id="PTHR31391">
    <property type="entry name" value="B3 DOMAIN-CONTAINING PROTEIN OS11G0197600-RELATED"/>
    <property type="match status" value="1"/>
</dbReference>
<dbReference type="Proteomes" id="UP000685013">
    <property type="component" value="Chromosome 9"/>
</dbReference>
<feature type="region of interest" description="Disordered" evidence="1">
    <location>
        <begin position="119"/>
        <end position="140"/>
    </location>
</feature>
<dbReference type="CDD" id="cd10017">
    <property type="entry name" value="B3_DNA"/>
    <property type="match status" value="3"/>
</dbReference>
<feature type="domain" description="TF-B3" evidence="2">
    <location>
        <begin position="16"/>
        <end position="109"/>
    </location>
</feature>
<protein>
    <submittedName>
        <fullName evidence="3">B3 domain-containing protein</fullName>
    </submittedName>
</protein>
<dbReference type="PROSITE" id="PS50863">
    <property type="entry name" value="B3"/>
    <property type="match status" value="3"/>
</dbReference>